<keyword evidence="3" id="KW-0479">Metal-binding</keyword>
<dbReference type="GO" id="GO:0004497">
    <property type="term" value="F:monooxygenase activity"/>
    <property type="evidence" value="ECO:0007669"/>
    <property type="project" value="UniProtKB-ARBA"/>
</dbReference>
<evidence type="ECO:0000256" key="1">
    <source>
        <dbReference type="ARBA" id="ARBA00001962"/>
    </source>
</evidence>
<dbReference type="PANTHER" id="PTHR43756:SF5">
    <property type="entry name" value="CHOLINE MONOOXYGENASE, CHLOROPLASTIC"/>
    <property type="match status" value="1"/>
</dbReference>
<keyword evidence="4" id="KW-0560">Oxidoreductase</keyword>
<dbReference type="SUPFAM" id="SSF50022">
    <property type="entry name" value="ISP domain"/>
    <property type="match status" value="1"/>
</dbReference>
<evidence type="ECO:0000256" key="2">
    <source>
        <dbReference type="ARBA" id="ARBA00022714"/>
    </source>
</evidence>
<accession>A0A179V3S2</accession>
<dbReference type="Proteomes" id="UP000186919">
    <property type="component" value="Unassembled WGS sequence"/>
</dbReference>
<dbReference type="Pfam" id="PF00848">
    <property type="entry name" value="Ring_hydroxyl_A"/>
    <property type="match status" value="1"/>
</dbReference>
<proteinExistence type="predicted"/>
<gene>
    <name evidence="8" type="ORF">AWB85_17985</name>
</gene>
<evidence type="ECO:0000313" key="8">
    <source>
        <dbReference type="EMBL" id="OAT66588.1"/>
    </source>
</evidence>
<dbReference type="InterPro" id="IPR001663">
    <property type="entry name" value="Rng_hydr_dOase-A"/>
</dbReference>
<dbReference type="GO" id="GO:0016705">
    <property type="term" value="F:oxidoreductase activity, acting on paired donors, with incorporation or reduction of molecular oxygen"/>
    <property type="evidence" value="ECO:0007669"/>
    <property type="project" value="UniProtKB-ARBA"/>
</dbReference>
<keyword evidence="2" id="KW-0001">2Fe-2S</keyword>
<dbReference type="InterPro" id="IPR036922">
    <property type="entry name" value="Rieske_2Fe-2S_sf"/>
</dbReference>
<dbReference type="PANTHER" id="PTHR43756">
    <property type="entry name" value="CHOLINE MONOOXYGENASE, CHLOROPLASTIC"/>
    <property type="match status" value="1"/>
</dbReference>
<dbReference type="InterPro" id="IPR015879">
    <property type="entry name" value="Ring_hydroxy_dOase_asu_C_dom"/>
</dbReference>
<evidence type="ECO:0000256" key="6">
    <source>
        <dbReference type="ARBA" id="ARBA00023014"/>
    </source>
</evidence>
<organism evidence="8 9">
    <name type="scientific">Mycobacteroides immunogenum</name>
    <dbReference type="NCBI Taxonomy" id="83262"/>
    <lineage>
        <taxon>Bacteria</taxon>
        <taxon>Bacillati</taxon>
        <taxon>Actinomycetota</taxon>
        <taxon>Actinomycetes</taxon>
        <taxon>Mycobacteriales</taxon>
        <taxon>Mycobacteriaceae</taxon>
        <taxon>Mycobacteroides</taxon>
    </lineage>
</organism>
<dbReference type="GO" id="GO:0005506">
    <property type="term" value="F:iron ion binding"/>
    <property type="evidence" value="ECO:0007669"/>
    <property type="project" value="InterPro"/>
</dbReference>
<evidence type="ECO:0000259" key="7">
    <source>
        <dbReference type="PROSITE" id="PS51296"/>
    </source>
</evidence>
<dbReference type="PRINTS" id="PR00090">
    <property type="entry name" value="RNGDIOXGNASE"/>
</dbReference>
<feature type="domain" description="Rieske" evidence="7">
    <location>
        <begin position="65"/>
        <end position="172"/>
    </location>
</feature>
<dbReference type="Pfam" id="PF00355">
    <property type="entry name" value="Rieske"/>
    <property type="match status" value="1"/>
</dbReference>
<name>A0A179V3S2_9MYCO</name>
<dbReference type="InterPro" id="IPR017941">
    <property type="entry name" value="Rieske_2Fe-2S"/>
</dbReference>
<dbReference type="Gene3D" id="3.90.380.10">
    <property type="entry name" value="Naphthalene 1,2-dioxygenase Alpha Subunit, Chain A, domain 1"/>
    <property type="match status" value="2"/>
</dbReference>
<reference evidence="8 9" key="1">
    <citation type="submission" date="2016-01" db="EMBL/GenBank/DDBJ databases">
        <title>Mycobacterium immunogenum strain CD11_6 genome sequencing and assembly.</title>
        <authorList>
            <person name="Kaur G."/>
            <person name="Nair G.R."/>
            <person name="Mayilraj S."/>
        </authorList>
    </citation>
    <scope>NUCLEOTIDE SEQUENCE [LARGE SCALE GENOMIC DNA]</scope>
    <source>
        <strain evidence="8 9">CD11-6</strain>
    </source>
</reference>
<keyword evidence="6" id="KW-0411">Iron-sulfur</keyword>
<dbReference type="Gene3D" id="2.102.10.10">
    <property type="entry name" value="Rieske [2Fe-2S] iron-sulphur domain"/>
    <property type="match status" value="1"/>
</dbReference>
<comment type="caution">
    <text evidence="8">The sequence shown here is derived from an EMBL/GenBank/DDBJ whole genome shotgun (WGS) entry which is preliminary data.</text>
</comment>
<dbReference type="PROSITE" id="PS51296">
    <property type="entry name" value="RIESKE"/>
    <property type="match status" value="1"/>
</dbReference>
<dbReference type="EMBL" id="LQYE01000032">
    <property type="protein sequence ID" value="OAT66588.1"/>
    <property type="molecule type" value="Genomic_DNA"/>
</dbReference>
<evidence type="ECO:0000313" key="9">
    <source>
        <dbReference type="Proteomes" id="UP000186919"/>
    </source>
</evidence>
<protein>
    <recommendedName>
        <fullName evidence="7">Rieske domain-containing protein</fullName>
    </recommendedName>
</protein>
<keyword evidence="5" id="KW-0408">Iron</keyword>
<sequence>MPETQPPTTAERPPLIGPEVSEEVVAELLDDIVETIENRRNLASRWYTDPQVFDVERSAIFTRAWLYAGASALVDMPGMYATTELAGVPVLIVRGEDGVLRAFLNVCRHRGCVLAQGVGTASVLQCRYHAWTYDLTGALKGVPRSNREIGFRHEDYGLLECSVAEWGPWIFVNLDPDATAFTEQFGDLIDFVETHPDAPAVSNLEYVSRQPAEAKANWKLAMENGMECYHCATVHPLINKCYKTGPDDFKLVCHERWALASIWPKETIESGVPGMTDPQHFAYVFPNYALIFGPDYIWIQAMDPLGVDRCTYVTDFFFRKDLSEAARKELIDANDIALWEDIGIVSEVQVGHGAGLRVGGPLFLDSEVLIANFHQSQINNYLKKVNHAQ</sequence>
<comment type="cofactor">
    <cofactor evidence="1">
        <name>Fe cation</name>
        <dbReference type="ChEBI" id="CHEBI:24875"/>
    </cofactor>
</comment>
<dbReference type="RefSeq" id="WP_064633653.1">
    <property type="nucleotide sequence ID" value="NZ_LQYE01000032.1"/>
</dbReference>
<dbReference type="SUPFAM" id="SSF55961">
    <property type="entry name" value="Bet v1-like"/>
    <property type="match status" value="1"/>
</dbReference>
<evidence type="ECO:0000256" key="4">
    <source>
        <dbReference type="ARBA" id="ARBA00023002"/>
    </source>
</evidence>
<evidence type="ECO:0000256" key="3">
    <source>
        <dbReference type="ARBA" id="ARBA00022723"/>
    </source>
</evidence>
<dbReference type="AlphaFoldDB" id="A0A179V3S2"/>
<dbReference type="CDD" id="cd00680">
    <property type="entry name" value="RHO_alpha_C"/>
    <property type="match status" value="1"/>
</dbReference>
<evidence type="ECO:0000256" key="5">
    <source>
        <dbReference type="ARBA" id="ARBA00023004"/>
    </source>
</evidence>
<dbReference type="CDD" id="cd03469">
    <property type="entry name" value="Rieske_RO_Alpha_N"/>
    <property type="match status" value="1"/>
</dbReference>
<dbReference type="GO" id="GO:0051537">
    <property type="term" value="F:2 iron, 2 sulfur cluster binding"/>
    <property type="evidence" value="ECO:0007669"/>
    <property type="project" value="UniProtKB-KW"/>
</dbReference>